<keyword evidence="2" id="KW-0597">Phosphoprotein</keyword>
<dbReference type="PRINTS" id="PR00509">
    <property type="entry name" value="PGMPMM"/>
</dbReference>
<keyword evidence="3" id="KW-0479">Metal-binding</keyword>
<dbReference type="PANTHER" id="PTHR43771:SF1">
    <property type="entry name" value="PHOSPHOMANNOMUTASE"/>
    <property type="match status" value="1"/>
</dbReference>
<evidence type="ECO:0000313" key="7">
    <source>
        <dbReference type="EMBL" id="CBX31673.1"/>
    </source>
</evidence>
<dbReference type="GO" id="GO:0046872">
    <property type="term" value="F:metal ion binding"/>
    <property type="evidence" value="ECO:0007669"/>
    <property type="project" value="UniProtKB-KW"/>
</dbReference>
<dbReference type="EMBL" id="FR695877">
    <property type="protein sequence ID" value="CBX31673.1"/>
    <property type="molecule type" value="Genomic_DNA"/>
</dbReference>
<evidence type="ECO:0000259" key="6">
    <source>
        <dbReference type="Pfam" id="PF02879"/>
    </source>
</evidence>
<feature type="domain" description="Alpha-D-phosphohexomutase alpha/beta/alpha" evidence="6">
    <location>
        <begin position="4"/>
        <end position="75"/>
    </location>
</feature>
<keyword evidence="5" id="KW-0413">Isomerase</keyword>
<organism evidence="7">
    <name type="scientific">uncultured Desulfobacterium sp</name>
    <dbReference type="NCBI Taxonomy" id="201089"/>
    <lineage>
        <taxon>Bacteria</taxon>
        <taxon>Pseudomonadati</taxon>
        <taxon>Thermodesulfobacteriota</taxon>
        <taxon>Desulfobacteria</taxon>
        <taxon>Desulfobacterales</taxon>
        <taxon>Desulfobacteriaceae</taxon>
        <taxon>Desulfobacterium</taxon>
        <taxon>environmental samples</taxon>
    </lineage>
</organism>
<evidence type="ECO:0000256" key="5">
    <source>
        <dbReference type="ARBA" id="ARBA00023235"/>
    </source>
</evidence>
<dbReference type="InterPro" id="IPR016055">
    <property type="entry name" value="A-D-PHexomutase_a/b/a-I/II/III"/>
</dbReference>
<dbReference type="GO" id="GO:0016868">
    <property type="term" value="F:intramolecular phosphotransferase activity"/>
    <property type="evidence" value="ECO:0007669"/>
    <property type="project" value="InterPro"/>
</dbReference>
<accession>E1YK69</accession>
<comment type="cofactor">
    <cofactor evidence="1">
        <name>Mg(2+)</name>
        <dbReference type="ChEBI" id="CHEBI:18420"/>
    </cofactor>
</comment>
<evidence type="ECO:0000256" key="1">
    <source>
        <dbReference type="ARBA" id="ARBA00001946"/>
    </source>
</evidence>
<evidence type="ECO:0000256" key="2">
    <source>
        <dbReference type="ARBA" id="ARBA00022553"/>
    </source>
</evidence>
<dbReference type="InterPro" id="IPR005841">
    <property type="entry name" value="Alpha-D-phosphohexomutase_SF"/>
</dbReference>
<name>E1YK69_9BACT</name>
<dbReference type="Pfam" id="PF02879">
    <property type="entry name" value="PGM_PMM_II"/>
    <property type="match status" value="1"/>
</dbReference>
<keyword evidence="4" id="KW-0460">Magnesium</keyword>
<evidence type="ECO:0000256" key="4">
    <source>
        <dbReference type="ARBA" id="ARBA00022842"/>
    </source>
</evidence>
<reference evidence="7" key="1">
    <citation type="journal article" date="2011" name="Environ. Microbiol.">
        <title>Genomic insights into the metabolic potential of the polycyclic aromatic hydrocarbon degrading sulfate-reducing Deltaproteobacterium N47.</title>
        <authorList>
            <person name="Bergmann F."/>
            <person name="Selesi D."/>
            <person name="Weinmaier T."/>
            <person name="Tischler P."/>
            <person name="Rattei T."/>
            <person name="Meckenstock R.U."/>
        </authorList>
    </citation>
    <scope>NUCLEOTIDE SEQUENCE</scope>
</reference>
<dbReference type="GO" id="GO:0005975">
    <property type="term" value="P:carbohydrate metabolic process"/>
    <property type="evidence" value="ECO:0007669"/>
    <property type="project" value="InterPro"/>
</dbReference>
<protein>
    <recommendedName>
        <fullName evidence="6">Alpha-D-phosphohexomutase alpha/beta/alpha domain-containing protein</fullName>
    </recommendedName>
</protein>
<sequence>MCSHMLGYVDISNLKPLKIVVNSGNGCTGRIIDLLEQHLPVLFVKINHNPDGHFPNGIPNPLLPENRASTIAAVR</sequence>
<proteinExistence type="predicted"/>
<gene>
    <name evidence="7" type="ORF">N47_E51850</name>
</gene>
<dbReference type="SUPFAM" id="SSF53738">
    <property type="entry name" value="Phosphoglucomutase, first 3 domains"/>
    <property type="match status" value="1"/>
</dbReference>
<dbReference type="Gene3D" id="3.40.120.10">
    <property type="entry name" value="Alpha-D-Glucose-1,6-Bisphosphate, subunit A, domain 3"/>
    <property type="match status" value="1"/>
</dbReference>
<dbReference type="InterPro" id="IPR005845">
    <property type="entry name" value="A-D-PHexomutase_a/b/a-II"/>
</dbReference>
<evidence type="ECO:0000256" key="3">
    <source>
        <dbReference type="ARBA" id="ARBA00022723"/>
    </source>
</evidence>
<dbReference type="PANTHER" id="PTHR43771">
    <property type="entry name" value="PHOSPHOMANNOMUTASE"/>
    <property type="match status" value="1"/>
</dbReference>
<dbReference type="AlphaFoldDB" id="E1YK69"/>